<dbReference type="SUPFAM" id="SSF50370">
    <property type="entry name" value="Ricin B-like lectins"/>
    <property type="match status" value="1"/>
</dbReference>
<dbReference type="Gene3D" id="2.80.10.50">
    <property type="match status" value="1"/>
</dbReference>
<sequence length="273" mass="31209">MTFLDHFPQGFFFIRCKQVPMAVDVHGGGMTNDASIIIWQQKMTDSINQLWMHEDGFLINKKSGLVLDIKGGEMKKDKAIIQYARKAGLATNQRWSYLDGYIFPTSAPHLVLDIRNGEDYKESSHLYLNTKNSSASQQWVIEPFEDHRSNQDLELLRPPPSKKHFEFPSPEQLCDYYRLIYLEQEKQVSDQALAGAAAFKGLKLLVVEQRKKGEPINSSGARDMLRTMVIQEAKLLISHYRSSTTVSQQQLADIIRGAEQAAASYFSREYEQQ</sequence>
<evidence type="ECO:0000313" key="2">
    <source>
        <dbReference type="EMBL" id="CDS12560.1"/>
    </source>
</evidence>
<feature type="domain" description="Ricin B lectin" evidence="1">
    <location>
        <begin position="21"/>
        <end position="139"/>
    </location>
</feature>
<dbReference type="OrthoDB" id="9895617at2759"/>
<reference evidence="2" key="1">
    <citation type="journal article" date="2014" name="Genome Announc.">
        <title>De novo whole-genome sequence and genome annotation of Lichtheimia ramosa.</title>
        <authorList>
            <person name="Linde J."/>
            <person name="Schwartze V."/>
            <person name="Binder U."/>
            <person name="Lass-Florl C."/>
            <person name="Voigt K."/>
            <person name="Horn F."/>
        </authorList>
    </citation>
    <scope>NUCLEOTIDE SEQUENCE</scope>
    <source>
        <strain evidence="2">JMRC FSU:6197</strain>
    </source>
</reference>
<dbReference type="PROSITE" id="PS50231">
    <property type="entry name" value="RICIN_B_LECTIN"/>
    <property type="match status" value="1"/>
</dbReference>
<gene>
    <name evidence="2" type="ORF">LRAMOSA04754</name>
</gene>
<accession>A0A077WZ54</accession>
<protein>
    <recommendedName>
        <fullName evidence="1">Ricin B lectin domain-containing protein</fullName>
    </recommendedName>
</protein>
<dbReference type="Pfam" id="PF00652">
    <property type="entry name" value="Ricin_B_lectin"/>
    <property type="match status" value="1"/>
</dbReference>
<dbReference type="InterPro" id="IPR035992">
    <property type="entry name" value="Ricin_B-like_lectins"/>
</dbReference>
<dbReference type="InterPro" id="IPR000772">
    <property type="entry name" value="Ricin_B_lectin"/>
</dbReference>
<proteinExistence type="predicted"/>
<dbReference type="AlphaFoldDB" id="A0A077WZ54"/>
<name>A0A077WZ54_9FUNG</name>
<dbReference type="CDD" id="cd23454">
    <property type="entry name" value="beta-trefoil_Ricin_GllA-1"/>
    <property type="match status" value="1"/>
</dbReference>
<dbReference type="EMBL" id="LK023357">
    <property type="protein sequence ID" value="CDS12560.1"/>
    <property type="molecule type" value="Genomic_DNA"/>
</dbReference>
<organism evidence="2">
    <name type="scientific">Lichtheimia ramosa</name>
    <dbReference type="NCBI Taxonomy" id="688394"/>
    <lineage>
        <taxon>Eukaryota</taxon>
        <taxon>Fungi</taxon>
        <taxon>Fungi incertae sedis</taxon>
        <taxon>Mucoromycota</taxon>
        <taxon>Mucoromycotina</taxon>
        <taxon>Mucoromycetes</taxon>
        <taxon>Mucorales</taxon>
        <taxon>Lichtheimiaceae</taxon>
        <taxon>Lichtheimia</taxon>
    </lineage>
</organism>
<evidence type="ECO:0000259" key="1">
    <source>
        <dbReference type="Pfam" id="PF00652"/>
    </source>
</evidence>